<name>A0ABQ8RU13_FUSEQ</name>
<feature type="domain" description="AB hydrolase-1" evidence="3">
    <location>
        <begin position="16"/>
        <end position="119"/>
    </location>
</feature>
<sequence>MLNSIQQKYTPESLPYHIIVPDLVGFGFSSKPPLSKAFGILDNARILVKFMHALGFTSDHGGYSVQGGDIGGFLAPRVAALDPETCRLLHVNMLTIQPPEVTNIEDDIKAGKYTQAEIDSLDREKKVRSWGLSYAAIQGTRPATLGSAIGSSPVALLSWIGEKFLEWSDPTTRPSLELILTNVSFYWYSRCFPTSLWQYRSMYSGDSGLGSQLDGVKCPVGYSWFRRENCNPPKAWLDQLGIVQWYKAHEQGGHFAALEQPETLWEDMEDFLGHSSLR</sequence>
<dbReference type="SUPFAM" id="SSF53474">
    <property type="entry name" value="alpha/beta-Hydrolases"/>
    <property type="match status" value="1"/>
</dbReference>
<dbReference type="PANTHER" id="PTHR21661:SF39">
    <property type="entry name" value="HYDROLASE, PUTATIVE (AFU_ORTHOLOGUE AFUA_3G08960)-RELATED"/>
    <property type="match status" value="1"/>
</dbReference>
<dbReference type="Gene3D" id="3.40.50.1820">
    <property type="entry name" value="alpha/beta hydrolase"/>
    <property type="match status" value="1"/>
</dbReference>
<comment type="similarity">
    <text evidence="1">Belongs to the peptidase S33 family.</text>
</comment>
<dbReference type="InterPro" id="IPR029058">
    <property type="entry name" value="AB_hydrolase_fold"/>
</dbReference>
<evidence type="ECO:0000256" key="2">
    <source>
        <dbReference type="ARBA" id="ARBA00022801"/>
    </source>
</evidence>
<dbReference type="PANTHER" id="PTHR21661">
    <property type="entry name" value="EPOXIDE HYDROLASE 1-RELATED"/>
    <property type="match status" value="1"/>
</dbReference>
<dbReference type="EMBL" id="JAOQBH010000001">
    <property type="protein sequence ID" value="KAJ4141751.1"/>
    <property type="molecule type" value="Genomic_DNA"/>
</dbReference>
<gene>
    <name evidence="4" type="ORF">NW768_000968</name>
</gene>
<evidence type="ECO:0000313" key="4">
    <source>
        <dbReference type="EMBL" id="KAJ4141751.1"/>
    </source>
</evidence>
<comment type="caution">
    <text evidence="4">The sequence shown here is derived from an EMBL/GenBank/DDBJ whole genome shotgun (WGS) entry which is preliminary data.</text>
</comment>
<reference evidence="4" key="1">
    <citation type="submission" date="2022-09" db="EMBL/GenBank/DDBJ databases">
        <title>Fusarium specimens isolated from Avocado Roots.</title>
        <authorList>
            <person name="Stajich J."/>
            <person name="Roper C."/>
            <person name="Heimlech-Rivalta G."/>
        </authorList>
    </citation>
    <scope>NUCLEOTIDE SEQUENCE</scope>
    <source>
        <strain evidence="4">CF00095</strain>
    </source>
</reference>
<evidence type="ECO:0000259" key="3">
    <source>
        <dbReference type="Pfam" id="PF00561"/>
    </source>
</evidence>
<evidence type="ECO:0000256" key="1">
    <source>
        <dbReference type="ARBA" id="ARBA00010088"/>
    </source>
</evidence>
<accession>A0ABQ8RU13</accession>
<dbReference type="Pfam" id="PF00561">
    <property type="entry name" value="Abhydrolase_1"/>
    <property type="match status" value="1"/>
</dbReference>
<evidence type="ECO:0000313" key="5">
    <source>
        <dbReference type="Proteomes" id="UP001152024"/>
    </source>
</evidence>
<keyword evidence="5" id="KW-1185">Reference proteome</keyword>
<dbReference type="InterPro" id="IPR000073">
    <property type="entry name" value="AB_hydrolase_1"/>
</dbReference>
<proteinExistence type="inferred from homology"/>
<keyword evidence="2" id="KW-0378">Hydrolase</keyword>
<protein>
    <recommendedName>
        <fullName evidence="3">AB hydrolase-1 domain-containing protein</fullName>
    </recommendedName>
</protein>
<dbReference type="Proteomes" id="UP001152024">
    <property type="component" value="Unassembled WGS sequence"/>
</dbReference>
<organism evidence="4 5">
    <name type="scientific">Fusarium equiseti</name>
    <name type="common">Fusarium scirpi</name>
    <dbReference type="NCBI Taxonomy" id="61235"/>
    <lineage>
        <taxon>Eukaryota</taxon>
        <taxon>Fungi</taxon>
        <taxon>Dikarya</taxon>
        <taxon>Ascomycota</taxon>
        <taxon>Pezizomycotina</taxon>
        <taxon>Sordariomycetes</taxon>
        <taxon>Hypocreomycetidae</taxon>
        <taxon>Hypocreales</taxon>
        <taxon>Nectriaceae</taxon>
        <taxon>Fusarium</taxon>
        <taxon>Fusarium incarnatum-equiseti species complex</taxon>
    </lineage>
</organism>